<dbReference type="PROSITE" id="PS51318">
    <property type="entry name" value="TAT"/>
    <property type="match status" value="1"/>
</dbReference>
<dbReference type="PANTHER" id="PTHR30532">
    <property type="entry name" value="IRON III DICITRATE-BINDING PERIPLASMIC PROTEIN"/>
    <property type="match status" value="1"/>
</dbReference>
<keyword evidence="4" id="KW-0408">Iron</keyword>
<keyword evidence="4" id="KW-0406">Ion transport</keyword>
<dbReference type="RefSeq" id="WP_284195347.1">
    <property type="nucleotide sequence ID" value="NZ_BSOG01000001.1"/>
</dbReference>
<dbReference type="EMBL" id="BSOG01000001">
    <property type="protein sequence ID" value="GLR12216.1"/>
    <property type="molecule type" value="Genomic_DNA"/>
</dbReference>
<gene>
    <name evidence="7" type="ORF">GCM10007907_10060</name>
</gene>
<comment type="subcellular location">
    <subcellularLocation>
        <location evidence="1">Cell envelope</location>
    </subcellularLocation>
</comment>
<comment type="similarity">
    <text evidence="2">Belongs to the bacterial solute-binding protein 8 family.</text>
</comment>
<name>A0ABQ5YB82_9NEIS</name>
<evidence type="ECO:0000259" key="6">
    <source>
        <dbReference type="PROSITE" id="PS50983"/>
    </source>
</evidence>
<sequence>MKTDRRHFLAAAGGLALSPLLARAHRRTPRVLTLEYHATEMALALGIVPVGVADPKGYARWVGVGKDQLRHVASVGNRQQPSIEAMARLQPDLIIAVGFRHASLRGLFERIAPTLMLPNPEQDGLAGVYSDYRSVGAALGLASRAEQALQQLDAQIATERLRLQAAGWAGKPLAILQGLGGVSQMWAFAGNSVPGGIQKALGLTGPWMGITARQGVDTKTVEDLLSLDTTLALLSDGRPGASKSTIWQQVPAVKQGRLIELPAGLWPFGGPVSTPNLVHALSSALLRVAN</sequence>
<dbReference type="Gene3D" id="3.40.50.1980">
    <property type="entry name" value="Nitrogenase molybdenum iron protein domain"/>
    <property type="match status" value="2"/>
</dbReference>
<evidence type="ECO:0000256" key="5">
    <source>
        <dbReference type="ARBA" id="ARBA00022729"/>
    </source>
</evidence>
<dbReference type="InterPro" id="IPR006311">
    <property type="entry name" value="TAT_signal"/>
</dbReference>
<keyword evidence="3" id="KW-0813">Transport</keyword>
<keyword evidence="4" id="KW-0410">Iron transport</keyword>
<accession>A0ABQ5YB82</accession>
<proteinExistence type="inferred from homology"/>
<dbReference type="PANTHER" id="PTHR30532:SF1">
    <property type="entry name" value="IRON(3+)-HYDROXAMATE-BINDING PROTEIN FHUD"/>
    <property type="match status" value="1"/>
</dbReference>
<evidence type="ECO:0000256" key="1">
    <source>
        <dbReference type="ARBA" id="ARBA00004196"/>
    </source>
</evidence>
<evidence type="ECO:0000256" key="3">
    <source>
        <dbReference type="ARBA" id="ARBA00022448"/>
    </source>
</evidence>
<comment type="caution">
    <text evidence="7">The sequence shown here is derived from an EMBL/GenBank/DDBJ whole genome shotgun (WGS) entry which is preliminary data.</text>
</comment>
<dbReference type="InterPro" id="IPR051313">
    <property type="entry name" value="Bact_iron-sidero_bind"/>
</dbReference>
<keyword evidence="8" id="KW-1185">Reference proteome</keyword>
<evidence type="ECO:0000313" key="8">
    <source>
        <dbReference type="Proteomes" id="UP001156706"/>
    </source>
</evidence>
<evidence type="ECO:0000313" key="7">
    <source>
        <dbReference type="EMBL" id="GLR12216.1"/>
    </source>
</evidence>
<evidence type="ECO:0000256" key="2">
    <source>
        <dbReference type="ARBA" id="ARBA00008814"/>
    </source>
</evidence>
<reference evidence="8" key="1">
    <citation type="journal article" date="2019" name="Int. J. Syst. Evol. Microbiol.">
        <title>The Global Catalogue of Microorganisms (GCM) 10K type strain sequencing project: providing services to taxonomists for standard genome sequencing and annotation.</title>
        <authorList>
            <consortium name="The Broad Institute Genomics Platform"/>
            <consortium name="The Broad Institute Genome Sequencing Center for Infectious Disease"/>
            <person name="Wu L."/>
            <person name="Ma J."/>
        </authorList>
    </citation>
    <scope>NUCLEOTIDE SEQUENCE [LARGE SCALE GENOMIC DNA]</scope>
    <source>
        <strain evidence="8">NBRC 110044</strain>
    </source>
</reference>
<organism evidence="7 8">
    <name type="scientific">Chitinimonas prasina</name>
    <dbReference type="NCBI Taxonomy" id="1434937"/>
    <lineage>
        <taxon>Bacteria</taxon>
        <taxon>Pseudomonadati</taxon>
        <taxon>Pseudomonadota</taxon>
        <taxon>Betaproteobacteria</taxon>
        <taxon>Neisseriales</taxon>
        <taxon>Chitinibacteraceae</taxon>
        <taxon>Chitinimonas</taxon>
    </lineage>
</organism>
<dbReference type="PROSITE" id="PS50983">
    <property type="entry name" value="FE_B12_PBP"/>
    <property type="match status" value="1"/>
</dbReference>
<evidence type="ECO:0000256" key="4">
    <source>
        <dbReference type="ARBA" id="ARBA00022496"/>
    </source>
</evidence>
<keyword evidence="5" id="KW-0732">Signal</keyword>
<protein>
    <submittedName>
        <fullName evidence="7">Iron siderophore-binding protein</fullName>
    </submittedName>
</protein>
<dbReference type="CDD" id="cd01146">
    <property type="entry name" value="FhuD"/>
    <property type="match status" value="1"/>
</dbReference>
<dbReference type="Pfam" id="PF01497">
    <property type="entry name" value="Peripla_BP_2"/>
    <property type="match status" value="1"/>
</dbReference>
<dbReference type="Proteomes" id="UP001156706">
    <property type="component" value="Unassembled WGS sequence"/>
</dbReference>
<dbReference type="InterPro" id="IPR002491">
    <property type="entry name" value="ABC_transptr_periplasmic_BD"/>
</dbReference>
<feature type="domain" description="Fe/B12 periplasmic-binding" evidence="6">
    <location>
        <begin position="30"/>
        <end position="289"/>
    </location>
</feature>
<dbReference type="SUPFAM" id="SSF53807">
    <property type="entry name" value="Helical backbone' metal receptor"/>
    <property type="match status" value="1"/>
</dbReference>